<dbReference type="PANTHER" id="PTHR30203">
    <property type="entry name" value="OUTER MEMBRANE CATION EFFLUX PROTEIN"/>
    <property type="match status" value="1"/>
</dbReference>
<comment type="similarity">
    <text evidence="1 2">Belongs to the outer membrane factor (OMF) (TC 1.B.17) family.</text>
</comment>
<keyword evidence="2" id="KW-0812">Transmembrane</keyword>
<dbReference type="Gene3D" id="1.20.1600.10">
    <property type="entry name" value="Outer membrane efflux proteins (OEP)"/>
    <property type="match status" value="1"/>
</dbReference>
<evidence type="ECO:0000313" key="5">
    <source>
        <dbReference type="Proteomes" id="UP000318050"/>
    </source>
</evidence>
<dbReference type="Pfam" id="PF02321">
    <property type="entry name" value="OEP"/>
    <property type="match status" value="2"/>
</dbReference>
<gene>
    <name evidence="4" type="ORF">FBZ92_10976</name>
</gene>
<keyword evidence="2" id="KW-1134">Transmembrane beta strand</keyword>
<dbReference type="OrthoDB" id="9783100at2"/>
<evidence type="ECO:0000313" key="4">
    <source>
        <dbReference type="EMBL" id="TWB58585.1"/>
    </source>
</evidence>
<dbReference type="Gene3D" id="2.20.200.10">
    <property type="entry name" value="Outer membrane efflux proteins (OEP)"/>
    <property type="match status" value="1"/>
</dbReference>
<feature type="compositionally biased region" description="Polar residues" evidence="3">
    <location>
        <begin position="152"/>
        <end position="167"/>
    </location>
</feature>
<dbReference type="GO" id="GO:0005886">
    <property type="term" value="C:plasma membrane"/>
    <property type="evidence" value="ECO:0007669"/>
    <property type="project" value="UniProtKB-SubCell"/>
</dbReference>
<dbReference type="EMBL" id="VITT01000009">
    <property type="protein sequence ID" value="TWB58585.1"/>
    <property type="molecule type" value="Genomic_DNA"/>
</dbReference>
<dbReference type="InterPro" id="IPR010131">
    <property type="entry name" value="MdtP/NodT-like"/>
</dbReference>
<reference evidence="4 5" key="1">
    <citation type="submission" date="2019-06" db="EMBL/GenBank/DDBJ databases">
        <title>Genomic Encyclopedia of Type Strains, Phase IV (KMG-V): Genome sequencing to study the core and pangenomes of soil and plant-associated prokaryotes.</title>
        <authorList>
            <person name="Whitman W."/>
        </authorList>
    </citation>
    <scope>NUCLEOTIDE SEQUENCE [LARGE SCALE GENOMIC DNA]</scope>
    <source>
        <strain evidence="4 5">BR 11140</strain>
    </source>
</reference>
<evidence type="ECO:0000256" key="1">
    <source>
        <dbReference type="ARBA" id="ARBA00007613"/>
    </source>
</evidence>
<accession>A0A560IK58</accession>
<organism evidence="4 5">
    <name type="scientific">Nitrospirillum amazonense</name>
    <dbReference type="NCBI Taxonomy" id="28077"/>
    <lineage>
        <taxon>Bacteria</taxon>
        <taxon>Pseudomonadati</taxon>
        <taxon>Pseudomonadota</taxon>
        <taxon>Alphaproteobacteria</taxon>
        <taxon>Rhodospirillales</taxon>
        <taxon>Azospirillaceae</taxon>
        <taxon>Nitrospirillum</taxon>
    </lineage>
</organism>
<dbReference type="SUPFAM" id="SSF56954">
    <property type="entry name" value="Outer membrane efflux proteins (OEP)"/>
    <property type="match status" value="1"/>
</dbReference>
<evidence type="ECO:0000256" key="2">
    <source>
        <dbReference type="RuleBase" id="RU362097"/>
    </source>
</evidence>
<feature type="region of interest" description="Disordered" evidence="3">
    <location>
        <begin position="1"/>
        <end position="20"/>
    </location>
</feature>
<keyword evidence="2" id="KW-0472">Membrane</keyword>
<sequence length="516" mass="53744">MPGRRTPGHPAITRPDGEGDQSMRAYRTLLALSVCLLPLSGCITVGPDYQAPASPAAAGAAFTRAGIAPGSAAIKAADMLKAEEPLEEWWRQLGDPVLDQLVADAVKANLDLKAADAAVRAARAEAEAVGARNLPSLGASASYSRARAAAATQQGQPNAQLPDSNVTTAGGSLSWEIDLFGQVRRAIEAAEADSARAEALRHQVLTVIIADVASTYVDLRGAQLRLSVALRNAENQRGTFDLTHTLSDAGRGTDLDIARAQAQLETTLASIPPLRATVAADEHILATLTGREPGALLSLLDAPAPLPDLPDSVAVGTPATLLGRRADVAAAERALAAATARIGVATADLYPKISLTGSVGVQALQPGDLGARGAFTYGIGPSISLPLFDAALYARIREANANTDQAAANFQKAVLTAWQEAETALARYAQERSRRASLDTAAAASTRAASLAATRYRYGADNFLTVLDAQRTQLEAEDQLAQSRIQVAQDLVATYRALGGGWTVSRDVAPDMADAR</sequence>
<dbReference type="PANTHER" id="PTHR30203:SF25">
    <property type="entry name" value="OUTER MEMBRANE PROTEIN-RELATED"/>
    <property type="match status" value="1"/>
</dbReference>
<name>A0A560IK58_9PROT</name>
<dbReference type="Proteomes" id="UP000318050">
    <property type="component" value="Unassembled WGS sequence"/>
</dbReference>
<evidence type="ECO:0000256" key="3">
    <source>
        <dbReference type="SAM" id="MobiDB-lite"/>
    </source>
</evidence>
<comment type="caution">
    <text evidence="4">The sequence shown here is derived from an EMBL/GenBank/DDBJ whole genome shotgun (WGS) entry which is preliminary data.</text>
</comment>
<protein>
    <submittedName>
        <fullName evidence="4">Multidrug efflux system outer membrane protein</fullName>
    </submittedName>
</protein>
<dbReference type="NCBIfam" id="TIGR01845">
    <property type="entry name" value="outer_NodT"/>
    <property type="match status" value="1"/>
</dbReference>
<keyword evidence="2" id="KW-0564">Palmitate</keyword>
<proteinExistence type="inferred from homology"/>
<dbReference type="InterPro" id="IPR003423">
    <property type="entry name" value="OMP_efflux"/>
</dbReference>
<comment type="subcellular location">
    <subcellularLocation>
        <location evidence="2">Cell membrane</location>
        <topology evidence="2">Lipid-anchor</topology>
    </subcellularLocation>
</comment>
<feature type="region of interest" description="Disordered" evidence="3">
    <location>
        <begin position="148"/>
        <end position="167"/>
    </location>
</feature>
<keyword evidence="2" id="KW-0449">Lipoprotein</keyword>
<dbReference type="GO" id="GO:0015562">
    <property type="term" value="F:efflux transmembrane transporter activity"/>
    <property type="evidence" value="ECO:0007669"/>
    <property type="project" value="InterPro"/>
</dbReference>
<dbReference type="AlphaFoldDB" id="A0A560IK58"/>